<keyword evidence="1" id="KW-0732">Signal</keyword>
<sequence>MLPHPLFCSISINILMATSSLQHPWAACNSVITHLTSLTSRVQNFKPVLSTAPT</sequence>
<comment type="caution">
    <text evidence="2">The sequence shown here is derived from an EMBL/GenBank/DDBJ whole genome shotgun (WGS) entry which is preliminary data.</text>
</comment>
<evidence type="ECO:0000313" key="2">
    <source>
        <dbReference type="EMBL" id="KAG0587535.1"/>
    </source>
</evidence>
<proteinExistence type="predicted"/>
<keyword evidence="3" id="KW-1185">Reference proteome</keyword>
<reference evidence="2" key="1">
    <citation type="submission" date="2020-06" db="EMBL/GenBank/DDBJ databases">
        <title>WGS assembly of Ceratodon purpureus strain R40.</title>
        <authorList>
            <person name="Carey S.B."/>
            <person name="Jenkins J."/>
            <person name="Shu S."/>
            <person name="Lovell J.T."/>
            <person name="Sreedasyam A."/>
            <person name="Maumus F."/>
            <person name="Tiley G.P."/>
            <person name="Fernandez-Pozo N."/>
            <person name="Barry K."/>
            <person name="Chen C."/>
            <person name="Wang M."/>
            <person name="Lipzen A."/>
            <person name="Daum C."/>
            <person name="Saski C.A."/>
            <person name="Payton A.C."/>
            <person name="Mcbreen J.C."/>
            <person name="Conrad R.E."/>
            <person name="Kollar L.M."/>
            <person name="Olsson S."/>
            <person name="Huttunen S."/>
            <person name="Landis J.B."/>
            <person name="Wickett N.J."/>
            <person name="Johnson M.G."/>
            <person name="Rensing S.A."/>
            <person name="Grimwood J."/>
            <person name="Schmutz J."/>
            <person name="Mcdaniel S.F."/>
        </authorList>
    </citation>
    <scope>NUCLEOTIDE SEQUENCE</scope>
    <source>
        <strain evidence="2">R40</strain>
    </source>
</reference>
<organism evidence="2 3">
    <name type="scientific">Ceratodon purpureus</name>
    <name type="common">Fire moss</name>
    <name type="synonym">Dicranum purpureum</name>
    <dbReference type="NCBI Taxonomy" id="3225"/>
    <lineage>
        <taxon>Eukaryota</taxon>
        <taxon>Viridiplantae</taxon>
        <taxon>Streptophyta</taxon>
        <taxon>Embryophyta</taxon>
        <taxon>Bryophyta</taxon>
        <taxon>Bryophytina</taxon>
        <taxon>Bryopsida</taxon>
        <taxon>Dicranidae</taxon>
        <taxon>Pseudoditrichales</taxon>
        <taxon>Ditrichaceae</taxon>
        <taxon>Ceratodon</taxon>
    </lineage>
</organism>
<evidence type="ECO:0000313" key="3">
    <source>
        <dbReference type="Proteomes" id="UP000822688"/>
    </source>
</evidence>
<name>A0A8T0IWJ9_CERPU</name>
<protein>
    <submittedName>
        <fullName evidence="2">Uncharacterized protein</fullName>
    </submittedName>
</protein>
<gene>
    <name evidence="2" type="ORF">KC19_2G172000</name>
</gene>
<evidence type="ECO:0000256" key="1">
    <source>
        <dbReference type="SAM" id="SignalP"/>
    </source>
</evidence>
<dbReference type="Proteomes" id="UP000822688">
    <property type="component" value="Chromosome 2"/>
</dbReference>
<feature type="chain" id="PRO_5035874831" evidence="1">
    <location>
        <begin position="21"/>
        <end position="54"/>
    </location>
</feature>
<dbReference type="AlphaFoldDB" id="A0A8T0IWJ9"/>
<dbReference type="EMBL" id="CM026422">
    <property type="protein sequence ID" value="KAG0587535.1"/>
    <property type="molecule type" value="Genomic_DNA"/>
</dbReference>
<accession>A0A8T0IWJ9</accession>
<feature type="signal peptide" evidence="1">
    <location>
        <begin position="1"/>
        <end position="20"/>
    </location>
</feature>